<dbReference type="Proteomes" id="UP000032408">
    <property type="component" value="Chromosome"/>
</dbReference>
<dbReference type="HOGENOM" id="CLU_2433704_0_0_2"/>
<keyword evidence="1" id="KW-0812">Transmembrane</keyword>
<protein>
    <submittedName>
        <fullName evidence="2">Uncharacterized protein</fullName>
    </submittedName>
</protein>
<feature type="transmembrane region" description="Helical" evidence="1">
    <location>
        <begin position="61"/>
        <end position="76"/>
    </location>
</feature>
<sequence length="90" mass="10397">MAEKIIHNERILIIMALIPIWPVQLYSFYMIEKTRKYGLILLGILAISITCQMVLPFPYGLAVALPITIAIPGYYMKKWVRQWNAKLNSS</sequence>
<dbReference type="STRING" id="1580092.NADRNF5_2081"/>
<evidence type="ECO:0000256" key="1">
    <source>
        <dbReference type="SAM" id="Phobius"/>
    </source>
</evidence>
<accession>A0A0D5C4K7</accession>
<reference evidence="3" key="1">
    <citation type="submission" date="2015-03" db="EMBL/GenBank/DDBJ databases">
        <title>Characterization of two novel Thaumarchaeota isolated from the Northern Adriatic Sea.</title>
        <authorList>
            <person name="Bayer B."/>
            <person name="Vojvoda J."/>
            <person name="Offre P."/>
            <person name="Srivastava A."/>
            <person name="Elisabeth N."/>
            <person name="Garcia J.A.L."/>
            <person name="Schleper C."/>
            <person name="Herndl G.J."/>
        </authorList>
    </citation>
    <scope>NUCLEOTIDE SEQUENCE [LARGE SCALE GENOMIC DNA]</scope>
    <source>
        <strain evidence="3">NF5</strain>
    </source>
</reference>
<dbReference type="KEGG" id="nin:NADRNF5_2081"/>
<feature type="transmembrane region" description="Helical" evidence="1">
    <location>
        <begin position="38"/>
        <end position="55"/>
    </location>
</feature>
<dbReference type="GeneID" id="24821247"/>
<evidence type="ECO:0000313" key="3">
    <source>
        <dbReference type="Proteomes" id="UP000032408"/>
    </source>
</evidence>
<reference evidence="2 3" key="2">
    <citation type="journal article" date="2016" name="ISME J.">
        <title>Physiological and genomic characterization of two novel marine thaumarchaeal strains indicates niche differentiation.</title>
        <authorList>
            <person name="Bayer B."/>
            <person name="Vojvoda J."/>
            <person name="Offre P."/>
            <person name="Alves R.J."/>
            <person name="Elisabeth N.H."/>
            <person name="Garcia J.A."/>
            <person name="Volland J.M."/>
            <person name="Srivastava A."/>
            <person name="Schleper C."/>
            <person name="Herndl G.J."/>
        </authorList>
    </citation>
    <scope>NUCLEOTIDE SEQUENCE [LARGE SCALE GENOMIC DNA]</scope>
    <source>
        <strain evidence="2 3">NF5</strain>
    </source>
</reference>
<proteinExistence type="predicted"/>
<keyword evidence="1" id="KW-0472">Membrane</keyword>
<evidence type="ECO:0000313" key="2">
    <source>
        <dbReference type="EMBL" id="AJW71754.1"/>
    </source>
</evidence>
<feature type="transmembrane region" description="Helical" evidence="1">
    <location>
        <begin position="12"/>
        <end position="31"/>
    </location>
</feature>
<gene>
    <name evidence="2" type="ORF">NADRNF5_2081</name>
</gene>
<name>A0A0D5C4K7_9ARCH</name>
<dbReference type="RefSeq" id="WP_048118253.1">
    <property type="nucleotide sequence ID" value="NZ_CP011070.1"/>
</dbReference>
<organism evidence="2 3">
    <name type="scientific">Nitrosopumilus adriaticus</name>
    <dbReference type="NCBI Taxonomy" id="1580092"/>
    <lineage>
        <taxon>Archaea</taxon>
        <taxon>Nitrososphaerota</taxon>
        <taxon>Nitrososphaeria</taxon>
        <taxon>Nitrosopumilales</taxon>
        <taxon>Nitrosopumilaceae</taxon>
        <taxon>Nitrosopumilus</taxon>
    </lineage>
</organism>
<dbReference type="EMBL" id="CP011070">
    <property type="protein sequence ID" value="AJW71754.1"/>
    <property type="molecule type" value="Genomic_DNA"/>
</dbReference>
<dbReference type="AlphaFoldDB" id="A0A0D5C4K7"/>
<keyword evidence="1" id="KW-1133">Transmembrane helix</keyword>
<keyword evidence="3" id="KW-1185">Reference proteome</keyword>